<evidence type="ECO:0000256" key="2">
    <source>
        <dbReference type="ARBA" id="ARBA00022679"/>
    </source>
</evidence>
<dbReference type="CDD" id="cd14014">
    <property type="entry name" value="STKc_PknB_like"/>
    <property type="match status" value="1"/>
</dbReference>
<evidence type="ECO:0000256" key="3">
    <source>
        <dbReference type="ARBA" id="ARBA00022741"/>
    </source>
</evidence>
<dbReference type="EMBL" id="VIFM01000045">
    <property type="protein sequence ID" value="TQF15353.1"/>
    <property type="molecule type" value="Genomic_DNA"/>
</dbReference>
<dbReference type="InterPro" id="IPR011989">
    <property type="entry name" value="ARM-like"/>
</dbReference>
<dbReference type="SUPFAM" id="SSF55073">
    <property type="entry name" value="Nucleotide cyclase"/>
    <property type="match status" value="1"/>
</dbReference>
<keyword evidence="11" id="KW-1185">Reference proteome</keyword>
<dbReference type="Gene3D" id="1.10.510.10">
    <property type="entry name" value="Transferase(Phosphotransferase) domain 1"/>
    <property type="match status" value="1"/>
</dbReference>
<keyword evidence="5 6" id="KW-0067">ATP-binding</keyword>
<dbReference type="Proteomes" id="UP000315369">
    <property type="component" value="Unassembled WGS sequence"/>
</dbReference>
<dbReference type="PROSITE" id="PS00108">
    <property type="entry name" value="PROTEIN_KINASE_ST"/>
    <property type="match status" value="1"/>
</dbReference>
<gene>
    <name evidence="10" type="ORF">FJV41_13960</name>
</gene>
<sequence length="862" mass="91899">MLAPDSLVLDGRFRVLRPLGSGGMGEVYLGEQVSLGRKVAIKVLHHDLNAQPGMAERFKREARLLSAVEHPAVVHIVDFGESGDHACLVMEFVEGESLYDVLTRGAMPPGRALPLLHQLAEGLSAIHEKGIIHRDLKPENVFISPGVRGEQARLLDFGIARLVEPDAQSNVSQVGVVLGTPEYLSPEQAVGAKVDTRSDLYTFGVLTYRVLSGRLPFDGPQARHFLAQHASHAPLPLDRAAPSLSRYIGLLSLVMRLLEKNPAKRPQSAHELADALAAAHSSLSAFTPGLGTPAYVSAPTTSTTPSGTSVFGAGEAASSGPSGTSVFGAEEASAPLPSRSSRGTAAFGMESSTGPDSAASAPVAMRTGTASFGTRPSLSGSTSTVKPQNLTVMLTDIQGFTERTSRQTHEENARMLETHDRLLMPLVREHEGRLVQKRGDALLVVFRSPTAGVLCGMAMQDRLWRHNQSLPNEERLHVRVCLHAGEVLLTADTVLGEPMEVVETVEHVASAGQVTFTEAVNLARNRAGADVEPCGSITLPGREEQLQLYRCQQAAEGPPFGVRFEKQNALMVRLAPAVQRTRAALAPISQRVRSLGSSLRTATSTLGAGLSRLGAALKIPPKLKEGLGRTVVLARAKPRQAAAVLGAVVLLGGGVALVVHLNSPAVRAMSLLKAGKSNEALALLNATSNEEQKQPSVRRALAATHHALRNHDKERVLLATLDVDGRAEVEDSVLDGLAEDFGRGDIDEPVRKLLATLPKERVRPHFESLVEDEYSLKQWGALRYLDSSELADEVDLVVAYSKALEAKECGVRRAAAKRLGVLGNTDAVPALIRLAELGSTKGGDCGQDEANRAIQKLNKKGG</sequence>
<keyword evidence="3 6" id="KW-0547">Nucleotide-binding</keyword>
<organism evidence="10 11">
    <name type="scientific">Myxococcus llanfairpwllgwyngyllgogerychwyrndrobwllllantysiliogogogochensis</name>
    <dbReference type="NCBI Taxonomy" id="2590453"/>
    <lineage>
        <taxon>Bacteria</taxon>
        <taxon>Pseudomonadati</taxon>
        <taxon>Myxococcota</taxon>
        <taxon>Myxococcia</taxon>
        <taxon>Myxococcales</taxon>
        <taxon>Cystobacterineae</taxon>
        <taxon>Myxococcaceae</taxon>
        <taxon>Myxococcus</taxon>
    </lineage>
</organism>
<evidence type="ECO:0000313" key="11">
    <source>
        <dbReference type="Proteomes" id="UP000315369"/>
    </source>
</evidence>
<comment type="subcellular location">
    <subcellularLocation>
        <location evidence="1">Membrane</location>
        <topology evidence="1">Single-pass membrane protein</topology>
    </subcellularLocation>
</comment>
<dbReference type="SMART" id="SM00044">
    <property type="entry name" value="CYCc"/>
    <property type="match status" value="1"/>
</dbReference>
<feature type="domain" description="Protein kinase" evidence="8">
    <location>
        <begin position="13"/>
        <end position="283"/>
    </location>
</feature>
<dbReference type="InterPro" id="IPR011009">
    <property type="entry name" value="Kinase-like_dom_sf"/>
</dbReference>
<dbReference type="Pfam" id="PF00211">
    <property type="entry name" value="Guanylate_cyc"/>
    <property type="match status" value="1"/>
</dbReference>
<dbReference type="SMART" id="SM00220">
    <property type="entry name" value="S_TKc"/>
    <property type="match status" value="1"/>
</dbReference>
<dbReference type="InterPro" id="IPR001054">
    <property type="entry name" value="A/G_cyclase"/>
</dbReference>
<evidence type="ECO:0000259" key="9">
    <source>
        <dbReference type="PROSITE" id="PS50125"/>
    </source>
</evidence>
<dbReference type="PROSITE" id="PS50011">
    <property type="entry name" value="PROTEIN_KINASE_DOM"/>
    <property type="match status" value="1"/>
</dbReference>
<dbReference type="PROSITE" id="PS50125">
    <property type="entry name" value="GUANYLATE_CYCLASE_2"/>
    <property type="match status" value="1"/>
</dbReference>
<dbReference type="Gene3D" id="3.30.200.20">
    <property type="entry name" value="Phosphorylase Kinase, domain 1"/>
    <property type="match status" value="1"/>
</dbReference>
<dbReference type="CDD" id="cd07302">
    <property type="entry name" value="CHD"/>
    <property type="match status" value="1"/>
</dbReference>
<evidence type="ECO:0000256" key="1">
    <source>
        <dbReference type="ARBA" id="ARBA00004167"/>
    </source>
</evidence>
<reference evidence="10 11" key="1">
    <citation type="submission" date="2019-06" db="EMBL/GenBank/DDBJ databases">
        <authorList>
            <person name="Livingstone P."/>
            <person name="Whitworth D."/>
        </authorList>
    </citation>
    <scope>NUCLEOTIDE SEQUENCE [LARGE SCALE GENOMIC DNA]</scope>
    <source>
        <strain evidence="10 11">AM401</strain>
    </source>
</reference>
<keyword evidence="4 10" id="KW-0418">Kinase</keyword>
<dbReference type="GO" id="GO:0004674">
    <property type="term" value="F:protein serine/threonine kinase activity"/>
    <property type="evidence" value="ECO:0007669"/>
    <property type="project" value="TreeGrafter"/>
</dbReference>
<dbReference type="InterPro" id="IPR017441">
    <property type="entry name" value="Protein_kinase_ATP_BS"/>
</dbReference>
<evidence type="ECO:0000256" key="7">
    <source>
        <dbReference type="SAM" id="MobiDB-lite"/>
    </source>
</evidence>
<protein>
    <submittedName>
        <fullName evidence="10">Protein kinase</fullName>
    </submittedName>
</protein>
<dbReference type="OrthoDB" id="9801841at2"/>
<evidence type="ECO:0000313" key="10">
    <source>
        <dbReference type="EMBL" id="TQF15353.1"/>
    </source>
</evidence>
<dbReference type="PANTHER" id="PTHR43289:SF6">
    <property type="entry name" value="SERINE_THREONINE-PROTEIN KINASE NEKL-3"/>
    <property type="match status" value="1"/>
</dbReference>
<feature type="binding site" evidence="6">
    <location>
        <position position="42"/>
    </location>
    <ligand>
        <name>ATP</name>
        <dbReference type="ChEBI" id="CHEBI:30616"/>
    </ligand>
</feature>
<dbReference type="GO" id="GO:0004016">
    <property type="term" value="F:adenylate cyclase activity"/>
    <property type="evidence" value="ECO:0007669"/>
    <property type="project" value="UniProtKB-ARBA"/>
</dbReference>
<evidence type="ECO:0000256" key="4">
    <source>
        <dbReference type="ARBA" id="ARBA00022777"/>
    </source>
</evidence>
<dbReference type="Gene3D" id="3.30.70.1230">
    <property type="entry name" value="Nucleotide cyclase"/>
    <property type="match status" value="1"/>
</dbReference>
<dbReference type="GO" id="GO:0035556">
    <property type="term" value="P:intracellular signal transduction"/>
    <property type="evidence" value="ECO:0007669"/>
    <property type="project" value="InterPro"/>
</dbReference>
<evidence type="ECO:0000256" key="6">
    <source>
        <dbReference type="PROSITE-ProRule" id="PRU10141"/>
    </source>
</evidence>
<proteinExistence type="predicted"/>
<feature type="region of interest" description="Disordered" evidence="7">
    <location>
        <begin position="299"/>
        <end position="363"/>
    </location>
</feature>
<dbReference type="InterPro" id="IPR029787">
    <property type="entry name" value="Nucleotide_cyclase"/>
</dbReference>
<dbReference type="SUPFAM" id="SSF56112">
    <property type="entry name" value="Protein kinase-like (PK-like)"/>
    <property type="match status" value="1"/>
</dbReference>
<dbReference type="GO" id="GO:0009190">
    <property type="term" value="P:cyclic nucleotide biosynthetic process"/>
    <property type="evidence" value="ECO:0007669"/>
    <property type="project" value="InterPro"/>
</dbReference>
<evidence type="ECO:0000259" key="8">
    <source>
        <dbReference type="PROSITE" id="PS50011"/>
    </source>
</evidence>
<dbReference type="PANTHER" id="PTHR43289">
    <property type="entry name" value="MITOGEN-ACTIVATED PROTEIN KINASE KINASE KINASE 20-RELATED"/>
    <property type="match status" value="1"/>
</dbReference>
<dbReference type="PROSITE" id="PS00107">
    <property type="entry name" value="PROTEIN_KINASE_ATP"/>
    <property type="match status" value="1"/>
</dbReference>
<dbReference type="InterPro" id="IPR000719">
    <property type="entry name" value="Prot_kinase_dom"/>
</dbReference>
<dbReference type="Gene3D" id="1.25.10.10">
    <property type="entry name" value="Leucine-rich Repeat Variant"/>
    <property type="match status" value="1"/>
</dbReference>
<feature type="domain" description="Guanylate cyclase" evidence="9">
    <location>
        <begin position="391"/>
        <end position="506"/>
    </location>
</feature>
<feature type="compositionally biased region" description="Low complexity" evidence="7">
    <location>
        <begin position="299"/>
        <end position="325"/>
    </location>
</feature>
<name>A0A540X2B7_9BACT</name>
<dbReference type="GO" id="GO:0005524">
    <property type="term" value="F:ATP binding"/>
    <property type="evidence" value="ECO:0007669"/>
    <property type="project" value="UniProtKB-UniRule"/>
</dbReference>
<accession>A0A540X2B7</accession>
<dbReference type="Pfam" id="PF00069">
    <property type="entry name" value="Pkinase"/>
    <property type="match status" value="1"/>
</dbReference>
<dbReference type="InterPro" id="IPR008271">
    <property type="entry name" value="Ser/Thr_kinase_AS"/>
</dbReference>
<dbReference type="AlphaFoldDB" id="A0A540X2B7"/>
<evidence type="ECO:0000256" key="5">
    <source>
        <dbReference type="ARBA" id="ARBA00022840"/>
    </source>
</evidence>
<dbReference type="RefSeq" id="WP_141642962.1">
    <property type="nucleotide sequence ID" value="NZ_VIFM01000045.1"/>
</dbReference>
<dbReference type="GO" id="GO:0016020">
    <property type="term" value="C:membrane"/>
    <property type="evidence" value="ECO:0007669"/>
    <property type="project" value="UniProtKB-SubCell"/>
</dbReference>
<comment type="caution">
    <text evidence="10">The sequence shown here is derived from an EMBL/GenBank/DDBJ whole genome shotgun (WGS) entry which is preliminary data.</text>
</comment>
<keyword evidence="2" id="KW-0808">Transferase</keyword>